<evidence type="ECO:0000256" key="4">
    <source>
        <dbReference type="ARBA" id="ARBA00022490"/>
    </source>
</evidence>
<sequence length="697" mass="74615">MFTQPVSSPPPGPTTTTSSTTTTTTSRPSRLRGLSYLRNYTQNHILSRDGHHTGSGPATAPGTGSGTGSGSTSPGRHTVSLTRSLSHSPTTTGPPPPSQSNHLTLVSSTPDPVRAPTTNITASTSTSSPFADPVPEFPSSTTSAIPNSASQPAASLSAASDPQSSQNPAAAAESSPDPSSTSLSNVNDDMTRARASTTGEASPNPPDTMPSIRFSAYYDPRSTRPSLTFPPISRTLPTGSERIRVGRYSERDSHSMANAPGNQPSAAPVGFKSKVVSRRHCEFWYENGKWYIKDVKSSSGTFLNHIRLSPPSQESKAFPVNDGDIVQLGIDFKGGEEMIFRCVKMRLELNRGWQNKLNTFKILRVAMIANVWNSMAAHKRLQNMAATGAAGSSSQDCSICLSSIAPCQSLFVAPCSHTWHFKCVRSLLMSPQYPIFICPNCRAGADLEADVDELAEEWQQMKKEEEAEAEAESGNEALARVETKAVPGAPNLAQEALTPERATPDEVEVDPMDVTVNITPESPQRGILPHAISEPLPIRSPASGAGRQVLRDSRTPTPPGLTNGAEGPITPRNNAGPWVFDGSAGRNGDATLAGMRSLDAAADMDVPRAPSSDDSSSRAQALEEFILLSFLLPPTAQFLAKRIGAQHTTERKFGKFAFGAEERSLFRHSGYKRFLYTATETARDYLDYLGISPSTTR</sequence>
<evidence type="ECO:0000256" key="8">
    <source>
        <dbReference type="ARBA" id="ARBA00022786"/>
    </source>
</evidence>
<feature type="domain" description="RING-type" evidence="17">
    <location>
        <begin position="397"/>
        <end position="442"/>
    </location>
</feature>
<dbReference type="FunFam" id="2.60.200.20:FF:000030">
    <property type="entry name" value="FHA domain-containing protein"/>
    <property type="match status" value="1"/>
</dbReference>
<dbReference type="GO" id="GO:0006511">
    <property type="term" value="P:ubiquitin-dependent protein catabolic process"/>
    <property type="evidence" value="ECO:0007669"/>
    <property type="project" value="TreeGrafter"/>
</dbReference>
<keyword evidence="5" id="KW-0808">Transferase</keyword>
<keyword evidence="4" id="KW-0963">Cytoplasm</keyword>
<evidence type="ECO:0000256" key="6">
    <source>
        <dbReference type="ARBA" id="ARBA00022723"/>
    </source>
</evidence>
<keyword evidence="10" id="KW-0131">Cell cycle</keyword>
<dbReference type="FunFam" id="3.30.40.10:FF:000426">
    <property type="entry name" value="DMA1p Ubiquitin-protein ligase (E3)"/>
    <property type="match status" value="1"/>
</dbReference>
<evidence type="ECO:0000256" key="14">
    <source>
        <dbReference type="SAM" id="Coils"/>
    </source>
</evidence>
<dbReference type="PROSITE" id="PS50006">
    <property type="entry name" value="FHA_DOMAIN"/>
    <property type="match status" value="1"/>
</dbReference>
<evidence type="ECO:0000256" key="10">
    <source>
        <dbReference type="ARBA" id="ARBA00023306"/>
    </source>
</evidence>
<evidence type="ECO:0000256" key="2">
    <source>
        <dbReference type="ARBA" id="ARBA00004496"/>
    </source>
</evidence>
<dbReference type="GO" id="GO:0090337">
    <property type="term" value="P:regulation of formin-nucleated actin cable assembly"/>
    <property type="evidence" value="ECO:0007669"/>
    <property type="project" value="UniProtKB-ARBA"/>
</dbReference>
<dbReference type="PANTHER" id="PTHR15067:SF7">
    <property type="entry name" value="E3 UBIQUITIN-PROTEIN LIGASE DMA1-RELATED"/>
    <property type="match status" value="1"/>
</dbReference>
<dbReference type="OrthoDB" id="687730at2759"/>
<evidence type="ECO:0000313" key="19">
    <source>
        <dbReference type="Proteomes" id="UP000777438"/>
    </source>
</evidence>
<dbReference type="AlphaFoldDB" id="A0A9P8WBW4"/>
<evidence type="ECO:0000256" key="7">
    <source>
        <dbReference type="ARBA" id="ARBA00022771"/>
    </source>
</evidence>
<comment type="subcellular location">
    <subcellularLocation>
        <location evidence="2">Cytoplasm</location>
    </subcellularLocation>
</comment>
<dbReference type="InterPro" id="IPR000253">
    <property type="entry name" value="FHA_dom"/>
</dbReference>
<evidence type="ECO:0000256" key="12">
    <source>
        <dbReference type="ARBA" id="ARBA00080465"/>
    </source>
</evidence>
<evidence type="ECO:0000256" key="11">
    <source>
        <dbReference type="ARBA" id="ARBA00061209"/>
    </source>
</evidence>
<feature type="compositionally biased region" description="Polar residues" evidence="15">
    <location>
        <begin position="101"/>
        <end position="110"/>
    </location>
</feature>
<proteinExistence type="inferred from homology"/>
<dbReference type="Pfam" id="PF17123">
    <property type="entry name" value="zf-RING_11"/>
    <property type="match status" value="1"/>
</dbReference>
<feature type="compositionally biased region" description="Low complexity" evidence="15">
    <location>
        <begin position="14"/>
        <end position="28"/>
    </location>
</feature>
<feature type="coiled-coil region" evidence="14">
    <location>
        <begin position="444"/>
        <end position="484"/>
    </location>
</feature>
<evidence type="ECO:0000259" key="17">
    <source>
        <dbReference type="PROSITE" id="PS50089"/>
    </source>
</evidence>
<dbReference type="SMART" id="SM00240">
    <property type="entry name" value="FHA"/>
    <property type="match status" value="1"/>
</dbReference>
<comment type="caution">
    <text evidence="18">The sequence shown here is derived from an EMBL/GenBank/DDBJ whole genome shotgun (WGS) entry which is preliminary data.</text>
</comment>
<keyword evidence="6" id="KW-0479">Metal-binding</keyword>
<keyword evidence="19" id="KW-1185">Reference proteome</keyword>
<dbReference type="GO" id="GO:0000151">
    <property type="term" value="C:ubiquitin ligase complex"/>
    <property type="evidence" value="ECO:0007669"/>
    <property type="project" value="TreeGrafter"/>
</dbReference>
<evidence type="ECO:0000256" key="5">
    <source>
        <dbReference type="ARBA" id="ARBA00022679"/>
    </source>
</evidence>
<protein>
    <recommendedName>
        <fullName evidence="3">RING-type E3 ubiquitin transferase</fullName>
        <ecNumber evidence="3">2.3.2.27</ecNumber>
    </recommendedName>
    <alternativeName>
        <fullName evidence="12">Checkpoint forkhead associated with RING domains-containing protein 1</fullName>
    </alternativeName>
</protein>
<dbReference type="EC" id="2.3.2.27" evidence="3"/>
<dbReference type="Gene3D" id="3.30.40.10">
    <property type="entry name" value="Zinc/RING finger domain, C3HC4 (zinc finger)"/>
    <property type="match status" value="1"/>
</dbReference>
<keyword evidence="7 13" id="KW-0863">Zinc-finger</keyword>
<reference evidence="18 19" key="1">
    <citation type="journal article" date="2021" name="Nat. Commun.">
        <title>Genetic determinants of endophytism in the Arabidopsis root mycobiome.</title>
        <authorList>
            <person name="Mesny F."/>
            <person name="Miyauchi S."/>
            <person name="Thiergart T."/>
            <person name="Pickel B."/>
            <person name="Atanasova L."/>
            <person name="Karlsson M."/>
            <person name="Huettel B."/>
            <person name="Barry K.W."/>
            <person name="Haridas S."/>
            <person name="Chen C."/>
            <person name="Bauer D."/>
            <person name="Andreopoulos W."/>
            <person name="Pangilinan J."/>
            <person name="LaButti K."/>
            <person name="Riley R."/>
            <person name="Lipzen A."/>
            <person name="Clum A."/>
            <person name="Drula E."/>
            <person name="Henrissat B."/>
            <person name="Kohler A."/>
            <person name="Grigoriev I.V."/>
            <person name="Martin F.M."/>
            <person name="Hacquard S."/>
        </authorList>
    </citation>
    <scope>NUCLEOTIDE SEQUENCE [LARGE SCALE GENOMIC DNA]</scope>
    <source>
        <strain evidence="18 19">MPI-CAGE-CH-0241</strain>
    </source>
</reference>
<keyword evidence="14" id="KW-0175">Coiled coil</keyword>
<dbReference type="GO" id="GO:0097271">
    <property type="term" value="P:protein localization to bud neck"/>
    <property type="evidence" value="ECO:0007669"/>
    <property type="project" value="UniProtKB-ARBA"/>
</dbReference>
<evidence type="ECO:0000256" key="9">
    <source>
        <dbReference type="ARBA" id="ARBA00022833"/>
    </source>
</evidence>
<feature type="compositionally biased region" description="Low complexity" evidence="15">
    <location>
        <begin position="146"/>
        <end position="184"/>
    </location>
</feature>
<evidence type="ECO:0000256" key="1">
    <source>
        <dbReference type="ARBA" id="ARBA00000900"/>
    </source>
</evidence>
<accession>A0A9P8WBW4</accession>
<dbReference type="InterPro" id="IPR001841">
    <property type="entry name" value="Znf_RING"/>
</dbReference>
<name>A0A9P8WBW4_9HYPO</name>
<dbReference type="Gene3D" id="2.60.200.20">
    <property type="match status" value="1"/>
</dbReference>
<feature type="compositionally biased region" description="Low complexity" evidence="15">
    <location>
        <begin position="117"/>
        <end position="128"/>
    </location>
</feature>
<dbReference type="Proteomes" id="UP000777438">
    <property type="component" value="Unassembled WGS sequence"/>
</dbReference>
<evidence type="ECO:0000256" key="13">
    <source>
        <dbReference type="PROSITE-ProRule" id="PRU00175"/>
    </source>
</evidence>
<dbReference type="GO" id="GO:0000921">
    <property type="term" value="P:septin ring assembly"/>
    <property type="evidence" value="ECO:0007669"/>
    <property type="project" value="UniProtKB-ARBA"/>
</dbReference>
<dbReference type="GO" id="GO:0031578">
    <property type="term" value="P:mitotic spindle orientation checkpoint signaling"/>
    <property type="evidence" value="ECO:0007669"/>
    <property type="project" value="UniProtKB-ARBA"/>
</dbReference>
<keyword evidence="9" id="KW-0862">Zinc</keyword>
<evidence type="ECO:0000256" key="3">
    <source>
        <dbReference type="ARBA" id="ARBA00012483"/>
    </source>
</evidence>
<gene>
    <name evidence="18" type="ORF">B0T10DRAFT_457581</name>
</gene>
<comment type="catalytic activity">
    <reaction evidence="1">
        <text>S-ubiquitinyl-[E2 ubiquitin-conjugating enzyme]-L-cysteine + [acceptor protein]-L-lysine = [E2 ubiquitin-conjugating enzyme]-L-cysteine + N(6)-ubiquitinyl-[acceptor protein]-L-lysine.</text>
        <dbReference type="EC" id="2.3.2.27"/>
    </reaction>
</comment>
<feature type="region of interest" description="Disordered" evidence="15">
    <location>
        <begin position="1"/>
        <end position="244"/>
    </location>
</feature>
<dbReference type="PANTHER" id="PTHR15067">
    <property type="entry name" value="E3 UBIQUITIN-PROTEIN LIGASE RNF8"/>
    <property type="match status" value="1"/>
</dbReference>
<dbReference type="GO" id="GO:0061630">
    <property type="term" value="F:ubiquitin protein ligase activity"/>
    <property type="evidence" value="ECO:0007669"/>
    <property type="project" value="UniProtKB-EC"/>
</dbReference>
<feature type="region of interest" description="Disordered" evidence="15">
    <location>
        <begin position="534"/>
        <end position="585"/>
    </location>
</feature>
<dbReference type="PROSITE" id="PS50089">
    <property type="entry name" value="ZF_RING_2"/>
    <property type="match status" value="1"/>
</dbReference>
<dbReference type="Pfam" id="PF00498">
    <property type="entry name" value="FHA"/>
    <property type="match status" value="1"/>
</dbReference>
<evidence type="ECO:0000259" key="16">
    <source>
        <dbReference type="PROSITE" id="PS50006"/>
    </source>
</evidence>
<organism evidence="18 19">
    <name type="scientific">Thelonectria olida</name>
    <dbReference type="NCBI Taxonomy" id="1576542"/>
    <lineage>
        <taxon>Eukaryota</taxon>
        <taxon>Fungi</taxon>
        <taxon>Dikarya</taxon>
        <taxon>Ascomycota</taxon>
        <taxon>Pezizomycotina</taxon>
        <taxon>Sordariomycetes</taxon>
        <taxon>Hypocreomycetidae</taxon>
        <taxon>Hypocreales</taxon>
        <taxon>Nectriaceae</taxon>
        <taxon>Thelonectria</taxon>
    </lineage>
</organism>
<comment type="similarity">
    <text evidence="11">Belongs to the DMA1 family.</text>
</comment>
<dbReference type="EMBL" id="JAGPYM010000006">
    <property type="protein sequence ID" value="KAH6893480.1"/>
    <property type="molecule type" value="Genomic_DNA"/>
</dbReference>
<evidence type="ECO:0000256" key="15">
    <source>
        <dbReference type="SAM" id="MobiDB-lite"/>
    </source>
</evidence>
<dbReference type="InterPro" id="IPR008984">
    <property type="entry name" value="SMAD_FHA_dom_sf"/>
</dbReference>
<evidence type="ECO:0000313" key="18">
    <source>
        <dbReference type="EMBL" id="KAH6893480.1"/>
    </source>
</evidence>
<dbReference type="GO" id="GO:0005829">
    <property type="term" value="C:cytosol"/>
    <property type="evidence" value="ECO:0007669"/>
    <property type="project" value="TreeGrafter"/>
</dbReference>
<dbReference type="InterPro" id="IPR013083">
    <property type="entry name" value="Znf_RING/FYVE/PHD"/>
</dbReference>
<dbReference type="SUPFAM" id="SSF57850">
    <property type="entry name" value="RING/U-box"/>
    <property type="match status" value="1"/>
</dbReference>
<dbReference type="GO" id="GO:0008270">
    <property type="term" value="F:zinc ion binding"/>
    <property type="evidence" value="ECO:0007669"/>
    <property type="project" value="UniProtKB-KW"/>
</dbReference>
<feature type="domain" description="FHA" evidence="16">
    <location>
        <begin position="243"/>
        <end position="308"/>
    </location>
</feature>
<dbReference type="GO" id="GO:0051865">
    <property type="term" value="P:protein autoubiquitination"/>
    <property type="evidence" value="ECO:0007669"/>
    <property type="project" value="UniProtKB-ARBA"/>
</dbReference>
<dbReference type="GO" id="GO:0000132">
    <property type="term" value="P:establishment of mitotic spindle orientation"/>
    <property type="evidence" value="ECO:0007669"/>
    <property type="project" value="UniProtKB-ARBA"/>
</dbReference>
<dbReference type="GO" id="GO:0032153">
    <property type="term" value="C:cell division site"/>
    <property type="evidence" value="ECO:0007669"/>
    <property type="project" value="TreeGrafter"/>
</dbReference>
<dbReference type="SUPFAM" id="SSF49879">
    <property type="entry name" value="SMAD/FHA domain"/>
    <property type="match status" value="1"/>
</dbReference>
<keyword evidence="8" id="KW-0833">Ubl conjugation pathway</keyword>